<feature type="transmembrane region" description="Helical" evidence="2">
    <location>
        <begin position="183"/>
        <end position="201"/>
    </location>
</feature>
<feature type="transmembrane region" description="Helical" evidence="2">
    <location>
        <begin position="78"/>
        <end position="97"/>
    </location>
</feature>
<accession>A0ABW7AMT2</accession>
<dbReference type="EMBL" id="JBICRM010000030">
    <property type="protein sequence ID" value="MFG1708709.1"/>
    <property type="molecule type" value="Genomic_DNA"/>
</dbReference>
<dbReference type="Proteomes" id="UP001603978">
    <property type="component" value="Unassembled WGS sequence"/>
</dbReference>
<gene>
    <name evidence="3" type="ORF">ACFLIM_36480</name>
</gene>
<keyword evidence="2" id="KW-0472">Membrane</keyword>
<feature type="transmembrane region" description="Helical" evidence="2">
    <location>
        <begin position="230"/>
        <end position="253"/>
    </location>
</feature>
<keyword evidence="2" id="KW-1133">Transmembrane helix</keyword>
<keyword evidence="4" id="KW-1185">Reference proteome</keyword>
<protein>
    <recommendedName>
        <fullName evidence="5">DUF2029 domain-containing protein</fullName>
    </recommendedName>
</protein>
<feature type="region of interest" description="Disordered" evidence="1">
    <location>
        <begin position="432"/>
        <end position="455"/>
    </location>
</feature>
<keyword evidence="2" id="KW-0812">Transmembrane</keyword>
<proteinExistence type="predicted"/>
<reference evidence="3 4" key="1">
    <citation type="submission" date="2024-10" db="EMBL/GenBank/DDBJ databases">
        <authorList>
            <person name="Topkara A.R."/>
            <person name="Saygin H."/>
        </authorList>
    </citation>
    <scope>NUCLEOTIDE SEQUENCE [LARGE SCALE GENOMIC DNA]</scope>
    <source>
        <strain evidence="3 4">M3C6</strain>
    </source>
</reference>
<evidence type="ECO:0000256" key="2">
    <source>
        <dbReference type="SAM" id="Phobius"/>
    </source>
</evidence>
<evidence type="ECO:0000256" key="1">
    <source>
        <dbReference type="SAM" id="MobiDB-lite"/>
    </source>
</evidence>
<feature type="transmembrane region" description="Helical" evidence="2">
    <location>
        <begin position="109"/>
        <end position="128"/>
    </location>
</feature>
<evidence type="ECO:0000313" key="3">
    <source>
        <dbReference type="EMBL" id="MFG1708709.1"/>
    </source>
</evidence>
<organism evidence="3 4">
    <name type="scientific">Nonomuraea marmarensis</name>
    <dbReference type="NCBI Taxonomy" id="3351344"/>
    <lineage>
        <taxon>Bacteria</taxon>
        <taxon>Bacillati</taxon>
        <taxon>Actinomycetota</taxon>
        <taxon>Actinomycetes</taxon>
        <taxon>Streptosporangiales</taxon>
        <taxon>Streptosporangiaceae</taxon>
        <taxon>Nonomuraea</taxon>
    </lineage>
</organism>
<comment type="caution">
    <text evidence="3">The sequence shown here is derived from an EMBL/GenBank/DDBJ whole genome shotgun (WGS) entry which is preliminary data.</text>
</comment>
<feature type="transmembrane region" description="Helical" evidence="2">
    <location>
        <begin position="148"/>
        <end position="171"/>
    </location>
</feature>
<feature type="transmembrane region" description="Helical" evidence="2">
    <location>
        <begin position="333"/>
        <end position="354"/>
    </location>
</feature>
<feature type="transmembrane region" description="Helical" evidence="2">
    <location>
        <begin position="12"/>
        <end position="29"/>
    </location>
</feature>
<evidence type="ECO:0008006" key="5">
    <source>
        <dbReference type="Google" id="ProtNLM"/>
    </source>
</evidence>
<name>A0ABW7AMT2_9ACTN</name>
<sequence length="455" mass="49606">MGKGIARLEIGLMVAGLIAIAVLRPHGLWGDGGGRYLNLTELLTTGEAPDGKYSLIGPLFSAPMWLVGQWWNAREAWVAHYNGVVFALGLLAFYWMLRDRMPREVLRTFLLLLVFASMFAKHLTLYYGEVFTAVLVAVGTIAVVTEHRGGWVAIVAGVANTPASLVGLGFLAIRRAWDTRRAWCLLAVFAAVAVVMAEAWIRRGSPLLTGYENGNRGHRTIMPYSGLAGFSYPLIFGLLSLLLSFGKGLVFFAPSFFLPVRERLKDLRTSADLGALYGMWMAFTVGLLLLYANYWAWTGAHFWGPRYLLFASLPACLVLAVRMHRPYDALLPNVLTLAALGLSVWVGVSGAVFGDSAATSAGCLVEGPKYEAPLCYYTPEFSALWYPFVEPPPLDAAQVAYLIFGLTAGAYLLARPALVVFRQLYDRMTPSAGDDAAGDTGHPAGSISLGPRRRR</sequence>
<feature type="transmembrane region" description="Helical" evidence="2">
    <location>
        <begin position="399"/>
        <end position="421"/>
    </location>
</feature>
<feature type="transmembrane region" description="Helical" evidence="2">
    <location>
        <begin position="274"/>
        <end position="297"/>
    </location>
</feature>
<evidence type="ECO:0000313" key="4">
    <source>
        <dbReference type="Proteomes" id="UP001603978"/>
    </source>
</evidence>
<feature type="transmembrane region" description="Helical" evidence="2">
    <location>
        <begin position="303"/>
        <end position="321"/>
    </location>
</feature>